<evidence type="ECO:0000313" key="5">
    <source>
        <dbReference type="Proteomes" id="UP000250831"/>
    </source>
</evidence>
<keyword evidence="1" id="KW-0812">Transmembrane</keyword>
<dbReference type="Proteomes" id="UP000250831">
    <property type="component" value="Unassembled WGS sequence"/>
</dbReference>
<comment type="caution">
    <text evidence="4">The sequence shown here is derived from an EMBL/GenBank/DDBJ whole genome shotgun (WGS) entry which is preliminary data.</text>
</comment>
<dbReference type="PANTHER" id="PTHR30273:SF2">
    <property type="entry name" value="PROTEIN FECR"/>
    <property type="match status" value="1"/>
</dbReference>
<feature type="domain" description="FecR protein" evidence="2">
    <location>
        <begin position="172"/>
        <end position="264"/>
    </location>
</feature>
<reference evidence="4 5" key="1">
    <citation type="submission" date="2018-04" db="EMBL/GenBank/DDBJ databases">
        <title>Sphingobacterium sp. M46 Genome.</title>
        <authorList>
            <person name="Cheng J."/>
            <person name="Li Y."/>
        </authorList>
    </citation>
    <scope>NUCLEOTIDE SEQUENCE [LARGE SCALE GENOMIC DNA]</scope>
    <source>
        <strain evidence="4 5">M46</strain>
    </source>
</reference>
<dbReference type="GO" id="GO:0016989">
    <property type="term" value="F:sigma factor antagonist activity"/>
    <property type="evidence" value="ECO:0007669"/>
    <property type="project" value="TreeGrafter"/>
</dbReference>
<gene>
    <name evidence="4" type="ORF">DCO56_16950</name>
</gene>
<accession>A0A363NS94</accession>
<dbReference type="Pfam" id="PF04773">
    <property type="entry name" value="FecR"/>
    <property type="match status" value="1"/>
</dbReference>
<dbReference type="PIRSF" id="PIRSF018266">
    <property type="entry name" value="FecR"/>
    <property type="match status" value="1"/>
</dbReference>
<dbReference type="AlphaFoldDB" id="A0A363NS94"/>
<proteinExistence type="predicted"/>
<dbReference type="InterPro" id="IPR006860">
    <property type="entry name" value="FecR"/>
</dbReference>
<dbReference type="InterPro" id="IPR032508">
    <property type="entry name" value="FecR_C"/>
</dbReference>
<sequence length="381" mass="42781">MAKKIENIYKSYLNGSINRVDLDALLLYFEKAGDDELNALTSFAIEDFEADHVEESFAAHIPVIRQRLENKLNESKKQPIRLRYRKSWWAAASILFVAGLATWFYAKQSPKHSDVIAPSEAILYVKDRSGKEIAILPKTDSIWTVGDIAFSRIDSQTVKVIAVGKNPSLQTIYTPNSDFRLVLEDGSKITMNAASTLRFQLPFTPAKREVSLEGEGYFEVAHDVRRPFTVNAGAAKIEVLGTVFNVRNYASDGRVTTSLMSGRIALSKSGTSERIVLRPGETAVTDQKGIHIENLAPKQAVAWTVGYFDYRDQSLRVILSDMSRWYGVDVDTITLPTDQSIYMKVRKNIPLQEMLNLLNEASGLNFQLNNKKITLKATHKK</sequence>
<evidence type="ECO:0000259" key="2">
    <source>
        <dbReference type="Pfam" id="PF04773"/>
    </source>
</evidence>
<feature type="transmembrane region" description="Helical" evidence="1">
    <location>
        <begin position="87"/>
        <end position="106"/>
    </location>
</feature>
<evidence type="ECO:0000259" key="3">
    <source>
        <dbReference type="Pfam" id="PF16344"/>
    </source>
</evidence>
<keyword evidence="5" id="KW-1185">Reference proteome</keyword>
<dbReference type="Gene3D" id="2.60.120.1440">
    <property type="match status" value="1"/>
</dbReference>
<feature type="domain" description="Protein FecR C-terminal" evidence="3">
    <location>
        <begin position="308"/>
        <end position="375"/>
    </location>
</feature>
<dbReference type="InterPro" id="IPR012373">
    <property type="entry name" value="Ferrdict_sens_TM"/>
</dbReference>
<protein>
    <recommendedName>
        <fullName evidence="6">Iron dicitrate transport regulator FecR</fullName>
    </recommendedName>
</protein>
<dbReference type="RefSeq" id="WP_108634933.1">
    <property type="nucleotide sequence ID" value="NZ_QCXX01000004.1"/>
</dbReference>
<keyword evidence="1" id="KW-1133">Transmembrane helix</keyword>
<evidence type="ECO:0000313" key="4">
    <source>
        <dbReference type="EMBL" id="PUV23590.1"/>
    </source>
</evidence>
<name>A0A363NS94_9SPHI</name>
<evidence type="ECO:0000256" key="1">
    <source>
        <dbReference type="SAM" id="Phobius"/>
    </source>
</evidence>
<organism evidence="4 5">
    <name type="scientific">Sphingobacterium athyrii</name>
    <dbReference type="NCBI Taxonomy" id="2152717"/>
    <lineage>
        <taxon>Bacteria</taxon>
        <taxon>Pseudomonadati</taxon>
        <taxon>Bacteroidota</taxon>
        <taxon>Sphingobacteriia</taxon>
        <taxon>Sphingobacteriales</taxon>
        <taxon>Sphingobacteriaceae</taxon>
        <taxon>Sphingobacterium</taxon>
    </lineage>
</organism>
<dbReference type="EMBL" id="QCXX01000004">
    <property type="protein sequence ID" value="PUV23590.1"/>
    <property type="molecule type" value="Genomic_DNA"/>
</dbReference>
<dbReference type="PANTHER" id="PTHR30273">
    <property type="entry name" value="PERIPLASMIC SIGNAL SENSOR AND SIGMA FACTOR ACTIVATOR FECR-RELATED"/>
    <property type="match status" value="1"/>
</dbReference>
<dbReference type="Gene3D" id="3.55.50.30">
    <property type="match status" value="1"/>
</dbReference>
<keyword evidence="1" id="KW-0472">Membrane</keyword>
<dbReference type="OrthoDB" id="1099963at2"/>
<dbReference type="Pfam" id="PF16344">
    <property type="entry name" value="FecR_C"/>
    <property type="match status" value="1"/>
</dbReference>
<evidence type="ECO:0008006" key="6">
    <source>
        <dbReference type="Google" id="ProtNLM"/>
    </source>
</evidence>